<dbReference type="Gene3D" id="3.40.1410.10">
    <property type="entry name" value="Chorismate lyase-like"/>
    <property type="match status" value="1"/>
</dbReference>
<keyword evidence="3" id="KW-0804">Transcription</keyword>
<dbReference type="SMART" id="SM00866">
    <property type="entry name" value="UTRA"/>
    <property type="match status" value="1"/>
</dbReference>
<organism evidence="5 6">
    <name type="scientific">Paenibacillus silvestris</name>
    <dbReference type="NCBI Taxonomy" id="2606219"/>
    <lineage>
        <taxon>Bacteria</taxon>
        <taxon>Bacillati</taxon>
        <taxon>Bacillota</taxon>
        <taxon>Bacilli</taxon>
        <taxon>Bacillales</taxon>
        <taxon>Paenibacillaceae</taxon>
        <taxon>Paenibacillus</taxon>
    </lineage>
</organism>
<dbReference type="GO" id="GO:0045892">
    <property type="term" value="P:negative regulation of DNA-templated transcription"/>
    <property type="evidence" value="ECO:0007669"/>
    <property type="project" value="TreeGrafter"/>
</dbReference>
<dbReference type="GO" id="GO:0003677">
    <property type="term" value="F:DNA binding"/>
    <property type="evidence" value="ECO:0007669"/>
    <property type="project" value="UniProtKB-KW"/>
</dbReference>
<dbReference type="PANTHER" id="PTHR44846:SF17">
    <property type="entry name" value="GNTR-FAMILY TRANSCRIPTIONAL REGULATOR"/>
    <property type="match status" value="1"/>
</dbReference>
<dbReference type="InterPro" id="IPR000524">
    <property type="entry name" value="Tscrpt_reg_HTH_GntR"/>
</dbReference>
<dbReference type="PRINTS" id="PR00035">
    <property type="entry name" value="HTHGNTR"/>
</dbReference>
<sequence>MVNRYSDICTILINEIDQGLFLEGERLPTERELCGRFEVSRETIRRSLKHLIELGRIHGIQGSGYYVRRQGQHMKSTINRFSSITELIRNANLTEGDLEVQIFKRKPNAQEIQLLDLSSQDVVFVIDRIRTANREPVVYSKNILPQSIVGADFPEKFEPGSLTKCLSQKYGITIAEALMEICAVTDEDMLPYRLKMSNSPLLKFIQVHYDPKGAPVFLSYDFMRNDMIRFFVRRT</sequence>
<evidence type="ECO:0000259" key="4">
    <source>
        <dbReference type="PROSITE" id="PS50949"/>
    </source>
</evidence>
<evidence type="ECO:0000313" key="5">
    <source>
        <dbReference type="EMBL" id="MZQ81026.1"/>
    </source>
</evidence>
<dbReference type="Proteomes" id="UP000481087">
    <property type="component" value="Unassembled WGS sequence"/>
</dbReference>
<gene>
    <name evidence="5" type="ORF">GQF01_02605</name>
</gene>
<dbReference type="InterPro" id="IPR036388">
    <property type="entry name" value="WH-like_DNA-bd_sf"/>
</dbReference>
<evidence type="ECO:0000256" key="3">
    <source>
        <dbReference type="ARBA" id="ARBA00023163"/>
    </source>
</evidence>
<reference evidence="5 6" key="1">
    <citation type="submission" date="2019-12" db="EMBL/GenBank/DDBJ databases">
        <title>Paenibacillus sp. nov. sp. isolated from soil.</title>
        <authorList>
            <person name="Kim J."/>
            <person name="Jeong S.E."/>
            <person name="Jung H.S."/>
            <person name="Jeon C.O."/>
        </authorList>
    </citation>
    <scope>NUCLEOTIDE SEQUENCE [LARGE SCALE GENOMIC DNA]</scope>
    <source>
        <strain evidence="5 6">5J-6</strain>
    </source>
</reference>
<dbReference type="SMART" id="SM00345">
    <property type="entry name" value="HTH_GNTR"/>
    <property type="match status" value="1"/>
</dbReference>
<dbReference type="Gene3D" id="1.10.10.10">
    <property type="entry name" value="Winged helix-like DNA-binding domain superfamily/Winged helix DNA-binding domain"/>
    <property type="match status" value="1"/>
</dbReference>
<dbReference type="Pfam" id="PF07702">
    <property type="entry name" value="UTRA"/>
    <property type="match status" value="1"/>
</dbReference>
<keyword evidence="1" id="KW-0805">Transcription regulation</keyword>
<keyword evidence="6" id="KW-1185">Reference proteome</keyword>
<dbReference type="RefSeq" id="WP_161405339.1">
    <property type="nucleotide sequence ID" value="NZ_WTUZ01000007.1"/>
</dbReference>
<dbReference type="EMBL" id="WTUZ01000007">
    <property type="protein sequence ID" value="MZQ81026.1"/>
    <property type="molecule type" value="Genomic_DNA"/>
</dbReference>
<dbReference type="Pfam" id="PF00392">
    <property type="entry name" value="GntR"/>
    <property type="match status" value="1"/>
</dbReference>
<feature type="domain" description="HTH gntR-type" evidence="4">
    <location>
        <begin position="2"/>
        <end position="70"/>
    </location>
</feature>
<protein>
    <submittedName>
        <fullName evidence="5">UTRA domain-containing protein</fullName>
    </submittedName>
</protein>
<dbReference type="SUPFAM" id="SSF64288">
    <property type="entry name" value="Chorismate lyase-like"/>
    <property type="match status" value="1"/>
</dbReference>
<evidence type="ECO:0000256" key="2">
    <source>
        <dbReference type="ARBA" id="ARBA00023125"/>
    </source>
</evidence>
<keyword evidence="2" id="KW-0238">DNA-binding</keyword>
<dbReference type="GO" id="GO:0003700">
    <property type="term" value="F:DNA-binding transcription factor activity"/>
    <property type="evidence" value="ECO:0007669"/>
    <property type="project" value="InterPro"/>
</dbReference>
<evidence type="ECO:0000256" key="1">
    <source>
        <dbReference type="ARBA" id="ARBA00023015"/>
    </source>
</evidence>
<dbReference type="SUPFAM" id="SSF46785">
    <property type="entry name" value="Winged helix' DNA-binding domain"/>
    <property type="match status" value="1"/>
</dbReference>
<dbReference type="CDD" id="cd07377">
    <property type="entry name" value="WHTH_GntR"/>
    <property type="match status" value="1"/>
</dbReference>
<accession>A0A6L8UV37</accession>
<dbReference type="InterPro" id="IPR036390">
    <property type="entry name" value="WH_DNA-bd_sf"/>
</dbReference>
<dbReference type="InterPro" id="IPR050679">
    <property type="entry name" value="Bact_HTH_transcr_reg"/>
</dbReference>
<dbReference type="PROSITE" id="PS50949">
    <property type="entry name" value="HTH_GNTR"/>
    <property type="match status" value="1"/>
</dbReference>
<proteinExistence type="predicted"/>
<dbReference type="InterPro" id="IPR011663">
    <property type="entry name" value="UTRA"/>
</dbReference>
<name>A0A6L8UV37_9BACL</name>
<dbReference type="AlphaFoldDB" id="A0A6L8UV37"/>
<dbReference type="InterPro" id="IPR028978">
    <property type="entry name" value="Chorismate_lyase_/UTRA_dom_sf"/>
</dbReference>
<dbReference type="PANTHER" id="PTHR44846">
    <property type="entry name" value="MANNOSYL-D-GLYCERATE TRANSPORT/METABOLISM SYSTEM REPRESSOR MNGR-RELATED"/>
    <property type="match status" value="1"/>
</dbReference>
<evidence type="ECO:0000313" key="6">
    <source>
        <dbReference type="Proteomes" id="UP000481087"/>
    </source>
</evidence>
<comment type="caution">
    <text evidence="5">The sequence shown here is derived from an EMBL/GenBank/DDBJ whole genome shotgun (WGS) entry which is preliminary data.</text>
</comment>